<feature type="domain" description="Replication-associated protein G2P N-terminal" evidence="1">
    <location>
        <begin position="52"/>
        <end position="191"/>
    </location>
</feature>
<protein>
    <recommendedName>
        <fullName evidence="1">Replication-associated protein G2P N-terminal domain-containing protein</fullName>
    </recommendedName>
</protein>
<comment type="caution">
    <text evidence="2">The sequence shown here is derived from an EMBL/GenBank/DDBJ whole genome shotgun (WGS) entry which is preliminary data.</text>
</comment>
<dbReference type="Proteomes" id="UP001199750">
    <property type="component" value="Unassembled WGS sequence"/>
</dbReference>
<proteinExistence type="predicted"/>
<name>A0AAW5CKT5_9BACT</name>
<evidence type="ECO:0000313" key="3">
    <source>
        <dbReference type="Proteomes" id="UP001199750"/>
    </source>
</evidence>
<dbReference type="InterPro" id="IPR022686">
    <property type="entry name" value="G2P_N"/>
</dbReference>
<accession>A0AAW5CKT5</accession>
<evidence type="ECO:0000259" key="1">
    <source>
        <dbReference type="Pfam" id="PF05144"/>
    </source>
</evidence>
<organism evidence="2 3">
    <name type="scientific">Odoribacter splanchnicus</name>
    <dbReference type="NCBI Taxonomy" id="28118"/>
    <lineage>
        <taxon>Bacteria</taxon>
        <taxon>Pseudomonadati</taxon>
        <taxon>Bacteroidota</taxon>
        <taxon>Bacteroidia</taxon>
        <taxon>Bacteroidales</taxon>
        <taxon>Odoribacteraceae</taxon>
        <taxon>Odoribacter</taxon>
    </lineage>
</organism>
<gene>
    <name evidence="2" type="ORF">L0P03_17335</name>
</gene>
<sequence>MYDTIIFLIHKKDIGDSHKWQAVLLNIFQTCEYKQVAGGCGYTGGLRISVTENRVRIEGSLSKYYYGNNTQTLTLAHAKEAIKRLGRQLNLPIDKADVMEVDIAENFEMKYSPDLYISKLQTLGSSHPNKWHGTTYFPINGSMLRFYDKGQESRQRGNRRLKRERCPLPERENKNLLRYEMKFKKAKIRQVFGRQLKAKDLYNRQVFWQFISEWFGTYEDIGKMSDKLFDVTFEQIKSAKDLENWCMCVANSVINLPNYIKEQLFKHRKNPQDTDYQYHKRLQDRLQKAFSQFTEYMGQSDLMTELTEKIEKYLSWKFTESPDAYDKD</sequence>
<dbReference type="Pfam" id="PF05144">
    <property type="entry name" value="Phage_CRI"/>
    <property type="match status" value="1"/>
</dbReference>
<dbReference type="GO" id="GO:0006260">
    <property type="term" value="P:DNA replication"/>
    <property type="evidence" value="ECO:0007669"/>
    <property type="project" value="InterPro"/>
</dbReference>
<dbReference type="EMBL" id="JAKNDN010000039">
    <property type="protein sequence ID" value="MCG4961590.1"/>
    <property type="molecule type" value="Genomic_DNA"/>
</dbReference>
<reference evidence="2" key="1">
    <citation type="submission" date="2022-01" db="EMBL/GenBank/DDBJ databases">
        <title>Collection of gut derived symbiotic bacterial strains cultured from healthy donors.</title>
        <authorList>
            <person name="Lin H."/>
            <person name="Kohout C."/>
            <person name="Waligurski E."/>
            <person name="Pamer E.G."/>
        </authorList>
    </citation>
    <scope>NUCLEOTIDE SEQUENCE</scope>
    <source>
        <strain evidence="2">DFI.1.149</strain>
    </source>
</reference>
<evidence type="ECO:0000313" key="2">
    <source>
        <dbReference type="EMBL" id="MCG4961590.1"/>
    </source>
</evidence>
<dbReference type="RefSeq" id="WP_217774264.1">
    <property type="nucleotide sequence ID" value="NZ_BAABYK010000001.1"/>
</dbReference>
<dbReference type="AlphaFoldDB" id="A0AAW5CKT5"/>